<keyword evidence="1" id="KW-0812">Transmembrane</keyword>
<feature type="transmembrane region" description="Helical" evidence="1">
    <location>
        <begin position="12"/>
        <end position="34"/>
    </location>
</feature>
<evidence type="ECO:0000256" key="1">
    <source>
        <dbReference type="SAM" id="Phobius"/>
    </source>
</evidence>
<dbReference type="Proteomes" id="UP000241462">
    <property type="component" value="Unassembled WGS sequence"/>
</dbReference>
<name>A0A2T3AGY3_9PEZI</name>
<sequence>MTLSGGVYTLNRVLLLINAFPALFYAFTVAVRCLGFGQRLEFIALFYCCCCFETCIENSFPVFCPHSVPNRALCFCNSVSESRGLLQRLILGGG</sequence>
<keyword evidence="3" id="KW-1185">Reference proteome</keyword>
<dbReference type="AlphaFoldDB" id="A0A2T3AGY3"/>
<dbReference type="EMBL" id="KZ678390">
    <property type="protein sequence ID" value="PSR97499.1"/>
    <property type="molecule type" value="Genomic_DNA"/>
</dbReference>
<organism evidence="2 3">
    <name type="scientific">Coniella lustricola</name>
    <dbReference type="NCBI Taxonomy" id="2025994"/>
    <lineage>
        <taxon>Eukaryota</taxon>
        <taxon>Fungi</taxon>
        <taxon>Dikarya</taxon>
        <taxon>Ascomycota</taxon>
        <taxon>Pezizomycotina</taxon>
        <taxon>Sordariomycetes</taxon>
        <taxon>Sordariomycetidae</taxon>
        <taxon>Diaporthales</taxon>
        <taxon>Schizoparmaceae</taxon>
        <taxon>Coniella</taxon>
    </lineage>
</organism>
<keyword evidence="1" id="KW-1133">Transmembrane helix</keyword>
<accession>A0A2T3AGY3</accession>
<gene>
    <name evidence="2" type="ORF">BD289DRAFT_90214</name>
</gene>
<evidence type="ECO:0000313" key="2">
    <source>
        <dbReference type="EMBL" id="PSR97499.1"/>
    </source>
</evidence>
<protein>
    <submittedName>
        <fullName evidence="2">Uncharacterized protein</fullName>
    </submittedName>
</protein>
<keyword evidence="1" id="KW-0472">Membrane</keyword>
<dbReference type="InParanoid" id="A0A2T3AGY3"/>
<reference evidence="2 3" key="1">
    <citation type="journal article" date="2018" name="Mycol. Prog.">
        <title>Coniella lustricola, a new species from submerged detritus.</title>
        <authorList>
            <person name="Raudabaugh D.B."/>
            <person name="Iturriaga T."/>
            <person name="Carver A."/>
            <person name="Mondo S."/>
            <person name="Pangilinan J."/>
            <person name="Lipzen A."/>
            <person name="He G."/>
            <person name="Amirebrahimi M."/>
            <person name="Grigoriev I.V."/>
            <person name="Miller A.N."/>
        </authorList>
    </citation>
    <scope>NUCLEOTIDE SEQUENCE [LARGE SCALE GENOMIC DNA]</scope>
    <source>
        <strain evidence="2 3">B22-T-1</strain>
    </source>
</reference>
<evidence type="ECO:0000313" key="3">
    <source>
        <dbReference type="Proteomes" id="UP000241462"/>
    </source>
</evidence>
<proteinExistence type="predicted"/>